<gene>
    <name evidence="17" type="primary">mutY</name>
    <name evidence="17" type="ORF">GTK09_03535</name>
</gene>
<organism evidence="17 18">
    <name type="scientific">Jiella pacifica</name>
    <dbReference type="NCBI Taxonomy" id="2696469"/>
    <lineage>
        <taxon>Bacteria</taxon>
        <taxon>Pseudomonadati</taxon>
        <taxon>Pseudomonadota</taxon>
        <taxon>Alphaproteobacteria</taxon>
        <taxon>Hyphomicrobiales</taxon>
        <taxon>Aurantimonadaceae</taxon>
        <taxon>Jiella</taxon>
    </lineage>
</organism>
<evidence type="ECO:0000256" key="11">
    <source>
        <dbReference type="ARBA" id="ARBA00023014"/>
    </source>
</evidence>
<dbReference type="SUPFAM" id="SSF55811">
    <property type="entry name" value="Nudix"/>
    <property type="match status" value="1"/>
</dbReference>
<name>A0A6N9T0N8_9HYPH</name>
<feature type="compositionally biased region" description="Basic residues" evidence="15">
    <location>
        <begin position="367"/>
        <end position="376"/>
    </location>
</feature>
<keyword evidence="9" id="KW-0378">Hydrolase</keyword>
<comment type="similarity">
    <text evidence="3 14">Belongs to the Nth/MutY family.</text>
</comment>
<dbReference type="PANTHER" id="PTHR42944:SF1">
    <property type="entry name" value="ADENINE DNA GLYCOSYLASE"/>
    <property type="match status" value="1"/>
</dbReference>
<dbReference type="SUPFAM" id="SSF48150">
    <property type="entry name" value="DNA-glycosylase"/>
    <property type="match status" value="1"/>
</dbReference>
<dbReference type="AlphaFoldDB" id="A0A6N9T0N8"/>
<protein>
    <recommendedName>
        <fullName evidence="5 14">Adenine DNA glycosylase</fullName>
        <ecNumber evidence="4 14">3.2.2.31</ecNumber>
    </recommendedName>
</protein>
<evidence type="ECO:0000256" key="15">
    <source>
        <dbReference type="SAM" id="MobiDB-lite"/>
    </source>
</evidence>
<dbReference type="InterPro" id="IPR003651">
    <property type="entry name" value="Endonuclease3_FeS-loop_motif"/>
</dbReference>
<evidence type="ECO:0000256" key="8">
    <source>
        <dbReference type="ARBA" id="ARBA00022763"/>
    </source>
</evidence>
<dbReference type="InterPro" id="IPR029119">
    <property type="entry name" value="MutY_C"/>
</dbReference>
<comment type="caution">
    <text evidence="17">The sequence shown here is derived from an EMBL/GenBank/DDBJ whole genome shotgun (WGS) entry which is preliminary data.</text>
</comment>
<comment type="catalytic activity">
    <reaction evidence="1 14">
        <text>Hydrolyzes free adenine bases from 7,8-dihydro-8-oxoguanine:adenine mismatched double-stranded DNA, leaving an apurinic site.</text>
        <dbReference type="EC" id="3.2.2.31"/>
    </reaction>
</comment>
<evidence type="ECO:0000259" key="16">
    <source>
        <dbReference type="SMART" id="SM00478"/>
    </source>
</evidence>
<feature type="domain" description="HhH-GPD" evidence="16">
    <location>
        <begin position="50"/>
        <end position="199"/>
    </location>
</feature>
<evidence type="ECO:0000256" key="14">
    <source>
        <dbReference type="RuleBase" id="RU365096"/>
    </source>
</evidence>
<dbReference type="GO" id="GO:0006284">
    <property type="term" value="P:base-excision repair"/>
    <property type="evidence" value="ECO:0007669"/>
    <property type="project" value="UniProtKB-UniRule"/>
</dbReference>
<dbReference type="GO" id="GO:0034039">
    <property type="term" value="F:8-oxo-7,8-dihydroguanine DNA N-glycosylase activity"/>
    <property type="evidence" value="ECO:0007669"/>
    <property type="project" value="TreeGrafter"/>
</dbReference>
<dbReference type="GO" id="GO:0006298">
    <property type="term" value="P:mismatch repair"/>
    <property type="evidence" value="ECO:0007669"/>
    <property type="project" value="TreeGrafter"/>
</dbReference>
<dbReference type="EC" id="3.2.2.31" evidence="4 14"/>
<dbReference type="GO" id="GO:0046872">
    <property type="term" value="F:metal ion binding"/>
    <property type="evidence" value="ECO:0007669"/>
    <property type="project" value="UniProtKB-UniRule"/>
</dbReference>
<dbReference type="PROSITE" id="PS00764">
    <property type="entry name" value="ENDONUCLEASE_III_1"/>
    <property type="match status" value="1"/>
</dbReference>
<dbReference type="FunFam" id="1.10.340.30:FF:000002">
    <property type="entry name" value="Adenine DNA glycosylase"/>
    <property type="match status" value="1"/>
</dbReference>
<dbReference type="InterPro" id="IPR003265">
    <property type="entry name" value="HhH-GPD_domain"/>
</dbReference>
<dbReference type="SMART" id="SM00525">
    <property type="entry name" value="FES"/>
    <property type="match status" value="1"/>
</dbReference>
<dbReference type="PANTHER" id="PTHR42944">
    <property type="entry name" value="ADENINE DNA GLYCOSYLASE"/>
    <property type="match status" value="1"/>
</dbReference>
<reference evidence="17 18" key="1">
    <citation type="submission" date="2020-01" db="EMBL/GenBank/DDBJ databases">
        <title>Jiella pacifica sp. nov.</title>
        <authorList>
            <person name="Xue Z."/>
            <person name="Zhu S."/>
            <person name="Chen J."/>
            <person name="Yang J."/>
        </authorList>
    </citation>
    <scope>NUCLEOTIDE SEQUENCE [LARGE SCALE GENOMIC DNA]</scope>
    <source>
        <strain evidence="17 18">40Bstr34</strain>
    </source>
</reference>
<evidence type="ECO:0000256" key="13">
    <source>
        <dbReference type="ARBA" id="ARBA00023295"/>
    </source>
</evidence>
<dbReference type="RefSeq" id="WP_163461118.1">
    <property type="nucleotide sequence ID" value="NZ_JAAAMG010000002.1"/>
</dbReference>
<dbReference type="InterPro" id="IPR004035">
    <property type="entry name" value="Endouclease-III_FeS-bd_BS"/>
</dbReference>
<dbReference type="InterPro" id="IPR023170">
    <property type="entry name" value="HhH_base_excis_C"/>
</dbReference>
<keyword evidence="6" id="KW-0004">4Fe-4S</keyword>
<evidence type="ECO:0000256" key="10">
    <source>
        <dbReference type="ARBA" id="ARBA00023004"/>
    </source>
</evidence>
<dbReference type="Pfam" id="PF14815">
    <property type="entry name" value="NUDIX_4"/>
    <property type="match status" value="1"/>
</dbReference>
<evidence type="ECO:0000313" key="17">
    <source>
        <dbReference type="EMBL" id="NDW03489.1"/>
    </source>
</evidence>
<dbReference type="Gene3D" id="1.10.340.30">
    <property type="entry name" value="Hypothetical protein, domain 2"/>
    <property type="match status" value="1"/>
</dbReference>
<evidence type="ECO:0000256" key="7">
    <source>
        <dbReference type="ARBA" id="ARBA00022723"/>
    </source>
</evidence>
<evidence type="ECO:0000256" key="4">
    <source>
        <dbReference type="ARBA" id="ARBA00012045"/>
    </source>
</evidence>
<dbReference type="CDD" id="cd03431">
    <property type="entry name" value="NUDIX_DNA_Glycosylase_C-MutY"/>
    <property type="match status" value="1"/>
</dbReference>
<dbReference type="GO" id="GO:0035485">
    <property type="term" value="F:adenine/guanine mispair binding"/>
    <property type="evidence" value="ECO:0007669"/>
    <property type="project" value="TreeGrafter"/>
</dbReference>
<evidence type="ECO:0000256" key="9">
    <source>
        <dbReference type="ARBA" id="ARBA00022801"/>
    </source>
</evidence>
<keyword evidence="13 14" id="KW-0326">Glycosidase</keyword>
<keyword evidence="18" id="KW-1185">Reference proteome</keyword>
<comment type="function">
    <text evidence="2">Adenine glycosylase active on G-A mispairs. MutY also corrects error-prone DNA synthesis past GO lesions which are due to the oxidatively damaged form of guanine: 7,8-dihydro-8-oxoguanine (8-oxo-dGTP).</text>
</comment>
<dbReference type="CDD" id="cd00056">
    <property type="entry name" value="ENDO3c"/>
    <property type="match status" value="1"/>
</dbReference>
<dbReference type="EMBL" id="JAAAMG010000002">
    <property type="protein sequence ID" value="NDW03489.1"/>
    <property type="molecule type" value="Genomic_DNA"/>
</dbReference>
<sequence length="376" mass="40708">MPTIDPTAFSAALLAWYDIHHRDLPWRISPRQRAAGARPDPYRVWLSEIMLQQTTVAAVKAYYTKFLARWPSVSDLAAAPEGAVLAEWAGLGYYARARNLHACAKAVEAEYGGRFPETAATLKALPGIGDYTSAAIATIAFDEPAAVVDGNIERVVTRLHAIETPLPRAKPLIKAEIAALTPKERPGDFAQAMMDLGATICTPTRPACAICPVRPFCTATRTAEAERYPVKAKKAAVPERRGAAFVARRPDGAVFLRKRPGTGMLGGMSEPPTTNWSARADGALGASAAPFPSDWRRVGEIEHGFTHFRLTLEVWSAAVGDELAIEGWWSKPQDIAAEALPTVMRKVLKAAEIGSSEAERPSAVPQRRGRRLHGAE</sequence>
<dbReference type="GO" id="GO:0000701">
    <property type="term" value="F:purine-specific mismatch base pair DNA N-glycosylase activity"/>
    <property type="evidence" value="ECO:0007669"/>
    <property type="project" value="UniProtKB-EC"/>
</dbReference>
<dbReference type="Proteomes" id="UP000469011">
    <property type="component" value="Unassembled WGS sequence"/>
</dbReference>
<dbReference type="SMART" id="SM00478">
    <property type="entry name" value="ENDO3c"/>
    <property type="match status" value="1"/>
</dbReference>
<dbReference type="Gene3D" id="3.90.79.10">
    <property type="entry name" value="Nucleoside Triphosphate Pyrophosphohydrolase"/>
    <property type="match status" value="1"/>
</dbReference>
<keyword evidence="7" id="KW-0479">Metal-binding</keyword>
<dbReference type="Gene3D" id="1.10.1670.10">
    <property type="entry name" value="Helix-hairpin-Helix base-excision DNA repair enzymes (C-terminal)"/>
    <property type="match status" value="1"/>
</dbReference>
<comment type="cofactor">
    <cofactor evidence="14">
        <name>[4Fe-4S] cluster</name>
        <dbReference type="ChEBI" id="CHEBI:49883"/>
    </cofactor>
    <text evidence="14">Binds 1 [4Fe-4S] cluster.</text>
</comment>
<evidence type="ECO:0000256" key="3">
    <source>
        <dbReference type="ARBA" id="ARBA00008343"/>
    </source>
</evidence>
<evidence type="ECO:0000256" key="1">
    <source>
        <dbReference type="ARBA" id="ARBA00000843"/>
    </source>
</evidence>
<proteinExistence type="inferred from homology"/>
<dbReference type="InterPro" id="IPR011257">
    <property type="entry name" value="DNA_glycosylase"/>
</dbReference>
<dbReference type="NCBIfam" id="TIGR01084">
    <property type="entry name" value="mutY"/>
    <property type="match status" value="1"/>
</dbReference>
<dbReference type="GO" id="GO:0051539">
    <property type="term" value="F:4 iron, 4 sulfur cluster binding"/>
    <property type="evidence" value="ECO:0007669"/>
    <property type="project" value="UniProtKB-UniRule"/>
</dbReference>
<evidence type="ECO:0000256" key="12">
    <source>
        <dbReference type="ARBA" id="ARBA00023204"/>
    </source>
</evidence>
<keyword evidence="11" id="KW-0411">Iron-sulfur</keyword>
<dbReference type="InterPro" id="IPR005760">
    <property type="entry name" value="A/G_AdeGlyc_MutY"/>
</dbReference>
<dbReference type="InterPro" id="IPR044298">
    <property type="entry name" value="MIG/MutY"/>
</dbReference>
<feature type="region of interest" description="Disordered" evidence="15">
    <location>
        <begin position="354"/>
        <end position="376"/>
    </location>
</feature>
<keyword evidence="12" id="KW-0234">DNA repair</keyword>
<evidence type="ECO:0000256" key="5">
    <source>
        <dbReference type="ARBA" id="ARBA00022023"/>
    </source>
</evidence>
<keyword evidence="8 14" id="KW-0227">DNA damage</keyword>
<dbReference type="InterPro" id="IPR015797">
    <property type="entry name" value="NUDIX_hydrolase-like_dom_sf"/>
</dbReference>
<accession>A0A6N9T0N8</accession>
<dbReference type="GO" id="GO:0032357">
    <property type="term" value="F:oxidized purine DNA binding"/>
    <property type="evidence" value="ECO:0007669"/>
    <property type="project" value="TreeGrafter"/>
</dbReference>
<evidence type="ECO:0000256" key="6">
    <source>
        <dbReference type="ARBA" id="ARBA00022485"/>
    </source>
</evidence>
<dbReference type="Pfam" id="PF00730">
    <property type="entry name" value="HhH-GPD"/>
    <property type="match status" value="1"/>
</dbReference>
<keyword evidence="10 14" id="KW-0408">Iron</keyword>
<evidence type="ECO:0000256" key="2">
    <source>
        <dbReference type="ARBA" id="ARBA00002933"/>
    </source>
</evidence>
<evidence type="ECO:0000313" key="18">
    <source>
        <dbReference type="Proteomes" id="UP000469011"/>
    </source>
</evidence>